<name>A0A0C2H5C8_9BILA</name>
<proteinExistence type="predicted"/>
<protein>
    <submittedName>
        <fullName evidence="1">Uncharacterized protein</fullName>
    </submittedName>
</protein>
<keyword evidence="2" id="KW-1185">Reference proteome</keyword>
<reference evidence="1 2" key="1">
    <citation type="submission" date="2013-12" db="EMBL/GenBank/DDBJ databases">
        <title>Draft genome of the parsitic nematode Ancylostoma duodenale.</title>
        <authorList>
            <person name="Mitreva M."/>
        </authorList>
    </citation>
    <scope>NUCLEOTIDE SEQUENCE [LARGE SCALE GENOMIC DNA]</scope>
    <source>
        <strain evidence="1 2">Zhejiang</strain>
    </source>
</reference>
<dbReference type="Proteomes" id="UP000054047">
    <property type="component" value="Unassembled WGS sequence"/>
</dbReference>
<dbReference type="EMBL" id="KN727970">
    <property type="protein sequence ID" value="KIH64616.1"/>
    <property type="molecule type" value="Genomic_DNA"/>
</dbReference>
<sequence>MIAQHYRKGPSSRRDAIRKLDYYAIRRAVKVHESPEAPASMEMMPDHLRELPDGTPFMHRLEPTLHVYYNRSTIQVTDIHPTPLSYSVILDGVCWDCTRWSRTGFTHSNSVSLNAKASCTRSMRCAATVSRYPCSMRSLPRRQSGEKKSTSMKSCLNKYVQVYTIIFGHTRDEFSAAVPPAFV</sequence>
<dbReference type="AlphaFoldDB" id="A0A0C2H5C8"/>
<evidence type="ECO:0000313" key="1">
    <source>
        <dbReference type="EMBL" id="KIH64616.1"/>
    </source>
</evidence>
<organism evidence="1 2">
    <name type="scientific">Ancylostoma duodenale</name>
    <dbReference type="NCBI Taxonomy" id="51022"/>
    <lineage>
        <taxon>Eukaryota</taxon>
        <taxon>Metazoa</taxon>
        <taxon>Ecdysozoa</taxon>
        <taxon>Nematoda</taxon>
        <taxon>Chromadorea</taxon>
        <taxon>Rhabditida</taxon>
        <taxon>Rhabditina</taxon>
        <taxon>Rhabditomorpha</taxon>
        <taxon>Strongyloidea</taxon>
        <taxon>Ancylostomatidae</taxon>
        <taxon>Ancylostomatinae</taxon>
        <taxon>Ancylostoma</taxon>
    </lineage>
</organism>
<evidence type="ECO:0000313" key="2">
    <source>
        <dbReference type="Proteomes" id="UP000054047"/>
    </source>
</evidence>
<accession>A0A0C2H5C8</accession>
<gene>
    <name evidence="1" type="ORF">ANCDUO_05072</name>
</gene>